<feature type="transmembrane region" description="Helical" evidence="8">
    <location>
        <begin position="239"/>
        <end position="260"/>
    </location>
</feature>
<protein>
    <submittedName>
        <fullName evidence="10">ABC transporter permease</fullName>
    </submittedName>
</protein>
<feature type="transmembrane region" description="Helical" evidence="8">
    <location>
        <begin position="356"/>
        <end position="374"/>
    </location>
</feature>
<comment type="similarity">
    <text evidence="2">Belongs to the ABC-2 integral membrane protein family.</text>
</comment>
<evidence type="ECO:0000313" key="11">
    <source>
        <dbReference type="Proteomes" id="UP001615550"/>
    </source>
</evidence>
<proteinExistence type="inferred from homology"/>
<accession>A0ABW8D6I8</accession>
<dbReference type="RefSeq" id="WP_400187125.1">
    <property type="nucleotide sequence ID" value="NZ_JBGORX010000001.1"/>
</dbReference>
<dbReference type="PANTHER" id="PTHR30294">
    <property type="entry name" value="MEMBRANE COMPONENT OF ABC TRANSPORTER YHHJ-RELATED"/>
    <property type="match status" value="1"/>
</dbReference>
<evidence type="ECO:0000256" key="2">
    <source>
        <dbReference type="ARBA" id="ARBA00007783"/>
    </source>
</evidence>
<evidence type="ECO:0000256" key="8">
    <source>
        <dbReference type="SAM" id="Phobius"/>
    </source>
</evidence>
<organism evidence="10 11">
    <name type="scientific">Legionella lytica</name>
    <dbReference type="NCBI Taxonomy" id="96232"/>
    <lineage>
        <taxon>Bacteria</taxon>
        <taxon>Pseudomonadati</taxon>
        <taxon>Pseudomonadota</taxon>
        <taxon>Gammaproteobacteria</taxon>
        <taxon>Legionellales</taxon>
        <taxon>Legionellaceae</taxon>
        <taxon>Legionella</taxon>
    </lineage>
</organism>
<feature type="domain" description="ABC transmembrane type-2" evidence="9">
    <location>
        <begin position="148"/>
        <end position="377"/>
    </location>
</feature>
<dbReference type="InterPro" id="IPR047817">
    <property type="entry name" value="ABC2_TM_bact-type"/>
</dbReference>
<keyword evidence="4" id="KW-1003">Cell membrane</keyword>
<dbReference type="PANTHER" id="PTHR30294:SF29">
    <property type="entry name" value="MULTIDRUG ABC TRANSPORTER PERMEASE YBHS-RELATED"/>
    <property type="match status" value="1"/>
</dbReference>
<evidence type="ECO:0000256" key="4">
    <source>
        <dbReference type="ARBA" id="ARBA00022475"/>
    </source>
</evidence>
<evidence type="ECO:0000256" key="6">
    <source>
        <dbReference type="ARBA" id="ARBA00022989"/>
    </source>
</evidence>
<keyword evidence="7 8" id="KW-0472">Membrane</keyword>
<evidence type="ECO:0000256" key="3">
    <source>
        <dbReference type="ARBA" id="ARBA00022448"/>
    </source>
</evidence>
<dbReference type="EMBL" id="JBGORX010000001">
    <property type="protein sequence ID" value="MFJ1268312.1"/>
    <property type="molecule type" value="Genomic_DNA"/>
</dbReference>
<dbReference type="InterPro" id="IPR051449">
    <property type="entry name" value="ABC-2_transporter_component"/>
</dbReference>
<keyword evidence="5 8" id="KW-0812">Transmembrane</keyword>
<feature type="transmembrane region" description="Helical" evidence="8">
    <location>
        <begin position="266"/>
        <end position="289"/>
    </location>
</feature>
<evidence type="ECO:0000256" key="7">
    <source>
        <dbReference type="ARBA" id="ARBA00023136"/>
    </source>
</evidence>
<keyword evidence="3" id="KW-0813">Transport</keyword>
<comment type="caution">
    <text evidence="10">The sequence shown here is derived from an EMBL/GenBank/DDBJ whole genome shotgun (WGS) entry which is preliminary data.</text>
</comment>
<dbReference type="InterPro" id="IPR013525">
    <property type="entry name" value="ABC2_TM"/>
</dbReference>
<feature type="transmembrane region" description="Helical" evidence="8">
    <location>
        <begin position="26"/>
        <end position="47"/>
    </location>
</feature>
<evidence type="ECO:0000313" key="10">
    <source>
        <dbReference type="EMBL" id="MFJ1268312.1"/>
    </source>
</evidence>
<dbReference type="PROSITE" id="PS51012">
    <property type="entry name" value="ABC_TM2"/>
    <property type="match status" value="1"/>
</dbReference>
<gene>
    <name evidence="10" type="ORF">ACD661_07070</name>
</gene>
<dbReference type="Proteomes" id="UP001615550">
    <property type="component" value="Unassembled WGS sequence"/>
</dbReference>
<keyword evidence="11" id="KW-1185">Reference proteome</keyword>
<evidence type="ECO:0000259" key="9">
    <source>
        <dbReference type="PROSITE" id="PS51012"/>
    </source>
</evidence>
<evidence type="ECO:0000256" key="1">
    <source>
        <dbReference type="ARBA" id="ARBA00004651"/>
    </source>
</evidence>
<evidence type="ECO:0000256" key="5">
    <source>
        <dbReference type="ARBA" id="ARBA00022692"/>
    </source>
</evidence>
<sequence>MDFKNYRSLRLWGMFKKELRVILRDYRTYIFVLITPFLQAVLFGLIIDHDARHIPTIVVAKDQSPITDSLIQSFRNTSYFKIKDVIQDEVEADNLLKKGVVHFVIHIPQDFTRDLIRNDSPHILLEGDASDPTVINNAFHASAAIAKNTLKEIAYGPLKYLEPQEPGFVIDTHAKYNPAVKAQYHTLPGLLATILTISLALVMAISITGEYESGTMEMLLITPIYPLEVIIGKLLPNILLGYILFFSILFVSIFLFKVPFYGSIPLLALAAFPFIIANLSFGIATSCIAKTQFQAAQIAGSYTLPAVLFSGFLFPTASMPTWAQWLSDLFPATYFLKISGDVMLKNSGFIDILPNIWPIIIFAIVLIFISYKFYRKTLD</sequence>
<name>A0ABW8D6I8_9GAMM</name>
<feature type="transmembrane region" description="Helical" evidence="8">
    <location>
        <begin position="187"/>
        <end position="208"/>
    </location>
</feature>
<feature type="transmembrane region" description="Helical" evidence="8">
    <location>
        <begin position="301"/>
        <end position="323"/>
    </location>
</feature>
<comment type="subcellular location">
    <subcellularLocation>
        <location evidence="1">Cell membrane</location>
        <topology evidence="1">Multi-pass membrane protein</topology>
    </subcellularLocation>
</comment>
<dbReference type="Gene3D" id="3.40.1710.10">
    <property type="entry name" value="abc type-2 transporter like domain"/>
    <property type="match status" value="1"/>
</dbReference>
<keyword evidence="6 8" id="KW-1133">Transmembrane helix</keyword>
<dbReference type="Pfam" id="PF12698">
    <property type="entry name" value="ABC2_membrane_3"/>
    <property type="match status" value="1"/>
</dbReference>
<reference evidence="10 11" key="1">
    <citation type="submission" date="2024-08" db="EMBL/GenBank/DDBJ databases">
        <title>Draft Genome Sequence of Legionella lytica strain DSB2004, Isolated From a Fire Sprinkler System.</title>
        <authorList>
            <person name="Everhart A.D."/>
            <person name="Kidane D.T."/>
            <person name="Farone A.L."/>
            <person name="Farone M.B."/>
        </authorList>
    </citation>
    <scope>NUCLEOTIDE SEQUENCE [LARGE SCALE GENOMIC DNA]</scope>
    <source>
        <strain evidence="10 11">DSB2004</strain>
    </source>
</reference>